<evidence type="ECO:0000313" key="4">
    <source>
        <dbReference type="Proteomes" id="UP000032458"/>
    </source>
</evidence>
<dbReference type="InterPro" id="IPR002469">
    <property type="entry name" value="Peptidase_S9B_N"/>
</dbReference>
<dbReference type="EMBL" id="JRKI01000045">
    <property type="protein sequence ID" value="KIZ14869.1"/>
    <property type="molecule type" value="Genomic_DNA"/>
</dbReference>
<evidence type="ECO:0000313" key="3">
    <source>
        <dbReference type="EMBL" id="KIZ14869.1"/>
    </source>
</evidence>
<dbReference type="SUPFAM" id="SSF53474">
    <property type="entry name" value="alpha/beta-Hydrolases"/>
    <property type="match status" value="1"/>
</dbReference>
<dbReference type="PATRIC" id="fig|1240678.4.peg.6610"/>
<organism evidence="3 4">
    <name type="scientific">Streptomyces natalensis ATCC 27448</name>
    <dbReference type="NCBI Taxonomy" id="1240678"/>
    <lineage>
        <taxon>Bacteria</taxon>
        <taxon>Bacillati</taxon>
        <taxon>Actinomycetota</taxon>
        <taxon>Actinomycetes</taxon>
        <taxon>Kitasatosporales</taxon>
        <taxon>Streptomycetaceae</taxon>
        <taxon>Streptomyces</taxon>
    </lineage>
</organism>
<dbReference type="AlphaFoldDB" id="A0A0D7CF55"/>
<dbReference type="Proteomes" id="UP000032458">
    <property type="component" value="Unassembled WGS sequence"/>
</dbReference>
<sequence>MHPTRLDPHAYRTAEQLLRHNRSKLVLGGKIRPRWIDGGARFWYTVDSAAGRRFILVDPVEGTRHPAFDHQRLASALAAASGREVDPVALPFAAFEPTADAIAFHAFGERWTCALGDYASARTESSPARNVLEVVAPDGRHAVFRDGNDLRARSLDGSKDWALTDDGTHDRDYGANPDYYMYSTLLPKIGIPHLPPALAWSPDSTRVLTHRSDQRGVRRTHLVQALPPDGGAPQLLTQRFAFPGDERLPMAELVVLDIASGKAVPAQAEPVAMSMMSPIARQWAWWAKDGSAVYYLDQQRDTKVLSLRRLDPDSGEVRTVLSESGPTRVEPGQYFAQAPMVEVLSAGQEVLWYSQRDGWGHLYLYGTQDGELRAQVTSGSWAVRQILHVDEERRMVYFLASGLVEEDPYRRTVCRVGLDGSGFARVSDDDLDHEVTVPPGAAYFIDSASTNDIEPVTTVRGWDGRVLVELERADISGLVETGWSPPERFRITAADGETDIYGMLYRPHGFDPAKRYPVLDHPYCFPNANRVSPSFDPGFYGYDAEVLAALGFVVIAVDGRGSPGRDKAFHDASYGRIADAVGLADHVAALRELALTRPWMDLDRVGAFGTSAGGFATVRAMLDYPDVFKAGVAEGGMHDIRYAELGVAEAYNGPFDAAAYAEASNVDIADRLMGKLLLVHGGLDDSVSPQLTLRLAERLIAADKDFELLVIPGADHVYVGYDHYLNRRRWDFLVRHLMGVEPPAGYRLTPVSLDMDTVDELFG</sequence>
<dbReference type="InterPro" id="IPR001375">
    <property type="entry name" value="Peptidase_S9_cat"/>
</dbReference>
<dbReference type="Gene3D" id="2.140.10.30">
    <property type="entry name" value="Dipeptidylpeptidase IV, N-terminal domain"/>
    <property type="match status" value="1"/>
</dbReference>
<reference evidence="3 4" key="1">
    <citation type="submission" date="2014-09" db="EMBL/GenBank/DDBJ databases">
        <title>Draft genome sequence of Streptomyces natalensis ATCC 27448, producer of the antifungal pimaricin.</title>
        <authorList>
            <person name="Mendes M.V."/>
            <person name="Beites T."/>
            <person name="Pires S."/>
            <person name="Santos C.L."/>
            <person name="Moradas-Ferreira P."/>
        </authorList>
    </citation>
    <scope>NUCLEOTIDE SEQUENCE [LARGE SCALE GENOMIC DNA]</scope>
    <source>
        <strain evidence="3 4">ATCC 27448</strain>
    </source>
</reference>
<feature type="domain" description="Dipeptidylpeptidase IV N-terminal" evidence="2">
    <location>
        <begin position="119"/>
        <end position="453"/>
    </location>
</feature>
<comment type="caution">
    <text evidence="3">The sequence shown here is derived from an EMBL/GenBank/DDBJ whole genome shotgun (WGS) entry which is preliminary data.</text>
</comment>
<protein>
    <submittedName>
        <fullName evidence="3">Peptidase S9</fullName>
    </submittedName>
</protein>
<gene>
    <name evidence="3" type="ORF">SNA_30880</name>
</gene>
<proteinExistence type="predicted"/>
<dbReference type="Gene3D" id="3.40.50.1820">
    <property type="entry name" value="alpha/beta hydrolase"/>
    <property type="match status" value="1"/>
</dbReference>
<keyword evidence="4" id="KW-1185">Reference proteome</keyword>
<feature type="domain" description="Peptidase S9 prolyl oligopeptidase catalytic" evidence="1">
    <location>
        <begin position="542"/>
        <end position="737"/>
    </location>
</feature>
<dbReference type="RefSeq" id="WP_030066013.1">
    <property type="nucleotide sequence ID" value="NZ_JRKI01000045.1"/>
</dbReference>
<dbReference type="Pfam" id="PF00326">
    <property type="entry name" value="Peptidase_S9"/>
    <property type="match status" value="1"/>
</dbReference>
<dbReference type="PANTHER" id="PTHR11731">
    <property type="entry name" value="PROTEASE FAMILY S9B,C DIPEPTIDYL-PEPTIDASE IV-RELATED"/>
    <property type="match status" value="1"/>
</dbReference>
<evidence type="ECO:0000259" key="1">
    <source>
        <dbReference type="Pfam" id="PF00326"/>
    </source>
</evidence>
<evidence type="ECO:0000259" key="2">
    <source>
        <dbReference type="Pfam" id="PF00930"/>
    </source>
</evidence>
<name>A0A0D7CF55_9ACTN</name>
<dbReference type="InterPro" id="IPR050278">
    <property type="entry name" value="Serine_Prot_S9B/DPPIV"/>
</dbReference>
<accession>A0A0D7CF55</accession>
<dbReference type="GO" id="GO:0008236">
    <property type="term" value="F:serine-type peptidase activity"/>
    <property type="evidence" value="ECO:0007669"/>
    <property type="project" value="InterPro"/>
</dbReference>
<dbReference type="InterPro" id="IPR029058">
    <property type="entry name" value="AB_hydrolase_fold"/>
</dbReference>
<dbReference type="Pfam" id="PF00930">
    <property type="entry name" value="DPPIV_N"/>
    <property type="match status" value="1"/>
</dbReference>
<dbReference type="SUPFAM" id="SSF82171">
    <property type="entry name" value="DPP6 N-terminal domain-like"/>
    <property type="match status" value="1"/>
</dbReference>
<dbReference type="GO" id="GO:0006508">
    <property type="term" value="P:proteolysis"/>
    <property type="evidence" value="ECO:0007669"/>
    <property type="project" value="InterPro"/>
</dbReference>
<dbReference type="PANTHER" id="PTHR11731:SF118">
    <property type="entry name" value="BLR1971 PROTEIN"/>
    <property type="match status" value="1"/>
</dbReference>